<comment type="caution">
    <text evidence="2">The sequence shown here is derived from an EMBL/GenBank/DDBJ whole genome shotgun (WGS) entry which is preliminary data.</text>
</comment>
<proteinExistence type="predicted"/>
<feature type="transmembrane region" description="Helical" evidence="1">
    <location>
        <begin position="193"/>
        <end position="218"/>
    </location>
</feature>
<sequence>MVNLESELESPYLLDLSNIFFICCALLLYRNNRSPPILFHDGRLRGCCFFFFPPLSSILNFSLLFYSFLSIFPSFYYLTYFFPHFPLSSPFLCLLFSVDNSPCFYTLHSLDISFITFLSFFILFILFPFFQIFPSNSLLFLFTFLPSFFLSIFFSYSLHFHHALNTSSLSSSSFLFSFITYSSSPSFIFSFHLLFMFIAFSLCFKHLCFVFFFLSFFLL</sequence>
<dbReference type="Proteomes" id="UP000597762">
    <property type="component" value="Unassembled WGS sequence"/>
</dbReference>
<gene>
    <name evidence="2" type="ORF">SPHA_15935</name>
</gene>
<dbReference type="AlphaFoldDB" id="A0A812BFP3"/>
<feature type="transmembrane region" description="Helical" evidence="1">
    <location>
        <begin position="49"/>
        <end position="69"/>
    </location>
</feature>
<feature type="transmembrane region" description="Helical" evidence="1">
    <location>
        <begin position="75"/>
        <end position="98"/>
    </location>
</feature>
<keyword evidence="1" id="KW-0472">Membrane</keyword>
<dbReference type="EMBL" id="CAHIKZ030000557">
    <property type="protein sequence ID" value="CAE1226199.1"/>
    <property type="molecule type" value="Genomic_DNA"/>
</dbReference>
<keyword evidence="1" id="KW-1133">Transmembrane helix</keyword>
<feature type="transmembrane region" description="Helical" evidence="1">
    <location>
        <begin position="12"/>
        <end position="29"/>
    </location>
</feature>
<feature type="transmembrane region" description="Helical" evidence="1">
    <location>
        <begin position="163"/>
        <end position="181"/>
    </location>
</feature>
<keyword evidence="1" id="KW-0812">Transmembrane</keyword>
<feature type="transmembrane region" description="Helical" evidence="1">
    <location>
        <begin position="138"/>
        <end position="156"/>
    </location>
</feature>
<protein>
    <submittedName>
        <fullName evidence="2">Uncharacterized protein</fullName>
    </submittedName>
</protein>
<evidence type="ECO:0000313" key="3">
    <source>
        <dbReference type="Proteomes" id="UP000597762"/>
    </source>
</evidence>
<name>A0A812BFP3_ACAPH</name>
<reference evidence="2" key="1">
    <citation type="submission" date="2021-01" db="EMBL/GenBank/DDBJ databases">
        <authorList>
            <person name="Li R."/>
            <person name="Bekaert M."/>
        </authorList>
    </citation>
    <scope>NUCLEOTIDE SEQUENCE</scope>
    <source>
        <strain evidence="2">Farmed</strain>
    </source>
</reference>
<evidence type="ECO:0000313" key="2">
    <source>
        <dbReference type="EMBL" id="CAE1226199.1"/>
    </source>
</evidence>
<organism evidence="2 3">
    <name type="scientific">Acanthosepion pharaonis</name>
    <name type="common">Pharaoh cuttlefish</name>
    <name type="synonym">Sepia pharaonis</name>
    <dbReference type="NCBI Taxonomy" id="158019"/>
    <lineage>
        <taxon>Eukaryota</taxon>
        <taxon>Metazoa</taxon>
        <taxon>Spiralia</taxon>
        <taxon>Lophotrochozoa</taxon>
        <taxon>Mollusca</taxon>
        <taxon>Cephalopoda</taxon>
        <taxon>Coleoidea</taxon>
        <taxon>Decapodiformes</taxon>
        <taxon>Sepiida</taxon>
        <taxon>Sepiina</taxon>
        <taxon>Sepiidae</taxon>
        <taxon>Acanthosepion</taxon>
    </lineage>
</organism>
<feature type="transmembrane region" description="Helical" evidence="1">
    <location>
        <begin position="110"/>
        <end position="132"/>
    </location>
</feature>
<evidence type="ECO:0000256" key="1">
    <source>
        <dbReference type="SAM" id="Phobius"/>
    </source>
</evidence>
<accession>A0A812BFP3</accession>
<keyword evidence="3" id="KW-1185">Reference proteome</keyword>